<accession>A0A382JZP5</accession>
<feature type="domain" description="NqrA second alpha/beta" evidence="2">
    <location>
        <begin position="123"/>
        <end position="264"/>
    </location>
</feature>
<dbReference type="GO" id="GO:0016655">
    <property type="term" value="F:oxidoreductase activity, acting on NAD(P)H, quinone or similar compound as acceptor"/>
    <property type="evidence" value="ECO:0007669"/>
    <property type="project" value="InterPro"/>
</dbReference>
<gene>
    <name evidence="3" type="ORF">METZ01_LOCUS270080</name>
</gene>
<dbReference type="InterPro" id="IPR056147">
    <property type="entry name" value="NQRA_N"/>
</dbReference>
<evidence type="ECO:0000259" key="2">
    <source>
        <dbReference type="Pfam" id="PF24836"/>
    </source>
</evidence>
<dbReference type="InterPro" id="IPR056148">
    <property type="entry name" value="NQRA_2nd"/>
</dbReference>
<dbReference type="PANTHER" id="PTHR37839">
    <property type="entry name" value="NA(+)-TRANSLOCATING NADH-QUINONE REDUCTASE SUBUNIT A"/>
    <property type="match status" value="1"/>
</dbReference>
<dbReference type="Pfam" id="PF24836">
    <property type="entry name" value="NQRA_2nd"/>
    <property type="match status" value="1"/>
</dbReference>
<name>A0A382JZP5_9ZZZZ</name>
<dbReference type="InterPro" id="IPR008703">
    <property type="entry name" value="NqrA"/>
</dbReference>
<dbReference type="EMBL" id="UINC01077259">
    <property type="protein sequence ID" value="SVC17226.1"/>
    <property type="molecule type" value="Genomic_DNA"/>
</dbReference>
<organism evidence="3">
    <name type="scientific">marine metagenome</name>
    <dbReference type="NCBI Taxonomy" id="408172"/>
    <lineage>
        <taxon>unclassified sequences</taxon>
        <taxon>metagenomes</taxon>
        <taxon>ecological metagenomes</taxon>
    </lineage>
</organism>
<dbReference type="GO" id="GO:0006814">
    <property type="term" value="P:sodium ion transport"/>
    <property type="evidence" value="ECO:0007669"/>
    <property type="project" value="InterPro"/>
</dbReference>
<evidence type="ECO:0000259" key="1">
    <source>
        <dbReference type="Pfam" id="PF05896"/>
    </source>
</evidence>
<dbReference type="Pfam" id="PF05896">
    <property type="entry name" value="NQRA_N"/>
    <property type="match status" value="1"/>
</dbReference>
<sequence length="280" mass="30322">MSLHRFKKGLRLPLAGTPDQVLEKALSPRRVAVLAADSVGLRPKMHAAVGDDVRRGQLLFEDKKTAGVRYTAPGAGTVVGIHRGARRSLQSVVIELSRAEREGRAPEEVAFRAFTGRHPSGLSSDEVCELLIESGMWVSLRARPFSRVADPEERPHSIFVTAIDTQPLAPSLDVVIANSEAFERGLAVLCRLTEGPVFVCTAPQSAIRVPTGDRIRHEQFAGPHPAGTVGLHIHTLDPVDRRKTTWHIGAQDVAAMGKLFQTGSVDVTRIVSLGGPPVRR</sequence>
<dbReference type="PANTHER" id="PTHR37839:SF1">
    <property type="entry name" value="NA(+)-TRANSLOCATING NADH-QUINONE REDUCTASE SUBUNIT A"/>
    <property type="match status" value="1"/>
</dbReference>
<evidence type="ECO:0008006" key="4">
    <source>
        <dbReference type="Google" id="ProtNLM"/>
    </source>
</evidence>
<evidence type="ECO:0000313" key="3">
    <source>
        <dbReference type="EMBL" id="SVC17226.1"/>
    </source>
</evidence>
<proteinExistence type="predicted"/>
<feature type="domain" description="NqrA N-terminal barrel-sandwich hybrid" evidence="1">
    <location>
        <begin position="6"/>
        <end position="96"/>
    </location>
</feature>
<feature type="non-terminal residue" evidence="3">
    <location>
        <position position="280"/>
    </location>
</feature>
<reference evidence="3" key="1">
    <citation type="submission" date="2018-05" db="EMBL/GenBank/DDBJ databases">
        <authorList>
            <person name="Lanie J.A."/>
            <person name="Ng W.-L."/>
            <person name="Kazmierczak K.M."/>
            <person name="Andrzejewski T.M."/>
            <person name="Davidsen T.M."/>
            <person name="Wayne K.J."/>
            <person name="Tettelin H."/>
            <person name="Glass J.I."/>
            <person name="Rusch D."/>
            <person name="Podicherti R."/>
            <person name="Tsui H.-C.T."/>
            <person name="Winkler M.E."/>
        </authorList>
    </citation>
    <scope>NUCLEOTIDE SEQUENCE</scope>
</reference>
<protein>
    <recommendedName>
        <fullName evidence="4">NADH:ubiquinone reductase (Na(+)-transporting) subunit A</fullName>
    </recommendedName>
</protein>
<dbReference type="AlphaFoldDB" id="A0A382JZP5"/>